<organism evidence="1 2">
    <name type="scientific">Halosimplex pelagicum</name>
    <dbReference type="NCBI Taxonomy" id="869886"/>
    <lineage>
        <taxon>Archaea</taxon>
        <taxon>Methanobacteriati</taxon>
        <taxon>Methanobacteriota</taxon>
        <taxon>Stenosarchaea group</taxon>
        <taxon>Halobacteria</taxon>
        <taxon>Halobacteriales</taxon>
        <taxon>Haloarculaceae</taxon>
        <taxon>Halosimplex</taxon>
    </lineage>
</organism>
<protein>
    <submittedName>
        <fullName evidence="1">Uncharacterized protein</fullName>
    </submittedName>
</protein>
<sequence>MRDTNLGDEPEPVTEFLDEYNVVQKFETGIGRVHVQALGMKIHPLEHGRGSYEFDVLDGMDGQAVAFYPPDVEFSAVLLFQTGWGYYCCQSPQDVNEVERWFEAELEKEAKAEDSLINLPDLDFQ</sequence>
<dbReference type="KEGG" id="hpel:HZS54_19920"/>
<gene>
    <name evidence="1" type="ORF">HZS54_19920</name>
</gene>
<name>A0A7D5P8Y7_9EURY</name>
<keyword evidence="2" id="KW-1185">Reference proteome</keyword>
<evidence type="ECO:0000313" key="2">
    <source>
        <dbReference type="Proteomes" id="UP000509346"/>
    </source>
</evidence>
<reference evidence="1 2" key="1">
    <citation type="submission" date="2020-07" db="EMBL/GenBank/DDBJ databases">
        <title>Halosimplex litoreum sp. nov. and Halosimplex rubrum sp. nov., isolated from different salt environments.</title>
        <authorList>
            <person name="Cui H."/>
        </authorList>
    </citation>
    <scope>NUCLEOTIDE SEQUENCE [LARGE SCALE GENOMIC DNA]</scope>
    <source>
        <strain evidence="1 2">R2</strain>
    </source>
</reference>
<dbReference type="Proteomes" id="UP000509346">
    <property type="component" value="Chromosome"/>
</dbReference>
<proteinExistence type="predicted"/>
<dbReference type="GeneID" id="56084907"/>
<accession>A0A7D5P8Y7</accession>
<dbReference type="RefSeq" id="WP_179918799.1">
    <property type="nucleotide sequence ID" value="NZ_CP058909.1"/>
</dbReference>
<dbReference type="EMBL" id="CP058909">
    <property type="protein sequence ID" value="QLH83757.1"/>
    <property type="molecule type" value="Genomic_DNA"/>
</dbReference>
<dbReference type="OrthoDB" id="379974at2157"/>
<evidence type="ECO:0000313" key="1">
    <source>
        <dbReference type="EMBL" id="QLH83757.1"/>
    </source>
</evidence>
<dbReference type="AlphaFoldDB" id="A0A7D5P8Y7"/>